<accession>A0A7Y6EUU6</accession>
<evidence type="ECO:0000256" key="3">
    <source>
        <dbReference type="ARBA" id="ARBA00022679"/>
    </source>
</evidence>
<dbReference type="InterPro" id="IPR047939">
    <property type="entry name" value="BREX_1_PglX"/>
</dbReference>
<dbReference type="GO" id="GO:0006304">
    <property type="term" value="P:DNA modification"/>
    <property type="evidence" value="ECO:0007669"/>
    <property type="project" value="InterPro"/>
</dbReference>
<evidence type="ECO:0000313" key="8">
    <source>
        <dbReference type="Proteomes" id="UP000526125"/>
    </source>
</evidence>
<keyword evidence="4" id="KW-0949">S-adenosyl-L-methionine</keyword>
<reference evidence="7 8" key="1">
    <citation type="submission" date="2020-05" db="EMBL/GenBank/DDBJ databases">
        <title>Genome Sequencing of Type Strains.</title>
        <authorList>
            <person name="Lemaire J.F."/>
            <person name="Inderbitzin P."/>
            <person name="Gregorio O.A."/>
            <person name="Collins S.B."/>
            <person name="Wespe N."/>
            <person name="Knight-Connoni V."/>
        </authorList>
    </citation>
    <scope>NUCLEOTIDE SEQUENCE [LARGE SCALE GENOMIC DNA]</scope>
    <source>
        <strain evidence="7 8">LMG 21957</strain>
    </source>
</reference>
<dbReference type="PANTHER" id="PTHR33841:SF1">
    <property type="entry name" value="DNA METHYLTRANSFERASE A"/>
    <property type="match status" value="1"/>
</dbReference>
<evidence type="ECO:0000256" key="4">
    <source>
        <dbReference type="ARBA" id="ARBA00022691"/>
    </source>
</evidence>
<name>A0A7Y6EUU6_9BACL</name>
<dbReference type="PANTHER" id="PTHR33841">
    <property type="entry name" value="DNA METHYLTRANSFERASE YEEA-RELATED"/>
    <property type="match status" value="1"/>
</dbReference>
<organism evidence="7 8">
    <name type="scientific">Paenibacillus xylanilyticus</name>
    <dbReference type="NCBI Taxonomy" id="248903"/>
    <lineage>
        <taxon>Bacteria</taxon>
        <taxon>Bacillati</taxon>
        <taxon>Bacillota</taxon>
        <taxon>Bacilli</taxon>
        <taxon>Bacillales</taxon>
        <taxon>Paenibacillaceae</taxon>
        <taxon>Paenibacillus</taxon>
    </lineage>
</organism>
<evidence type="ECO:0000259" key="6">
    <source>
        <dbReference type="Pfam" id="PF07669"/>
    </source>
</evidence>
<evidence type="ECO:0000313" key="7">
    <source>
        <dbReference type="EMBL" id="NUU75084.1"/>
    </source>
</evidence>
<dbReference type="Pfam" id="PF07669">
    <property type="entry name" value="Eco57I"/>
    <property type="match status" value="1"/>
</dbReference>
<dbReference type="Gene3D" id="3.40.50.150">
    <property type="entry name" value="Vaccinia Virus protein VP39"/>
    <property type="match status" value="1"/>
</dbReference>
<keyword evidence="8" id="KW-1185">Reference proteome</keyword>
<sequence>MNKTALKNFATNARKELIEKVKAKAFKIGITEENIKKAQFESSDAIYIDGKRLSAIEKKQREKLISRIKEIGYQQVVEEVAYTWFNRFTALRFMEVNNYLPTKVRVLSSSNADSNEPDIIKEALTVDLDVDKELVYDLKINNNTEELFKYLVIKQCNHLNKILPFMFETIDDFKEILFPDGLLAKDSFLRVMTDLTAIPESNWEQVEIIGWLYQFYISEKKDQIFANLKKNIKISKDNIPAATQLFTPHWIVKYMVENSLGRTWLESYPDSSLKSKWEYYLEETDQNAEVKKKLEEMRYKNINPESITFLDPSCGSGHILVYAFDMLYEMYLEKGYIDDDIPKLILEKNLFGLDIDDRAVQLSSFAVMMKAREKSRRIFRQDIKLNICAIHESNWMREEIINEIIDENAIGLPIEEQLEVLKNIRNTFKDAKEYGSILIVESFDLNFLDKRLKDLSKETEDQGDILQRIAKNEIIEKLPKILLQARILGNKYNIVCTNPPYMGGSGMGAKLSDYLKRNYPNTKMDLFSAFIEKGFFLTQDSGYNCMVTMQSWMFLSSFEKMRMEILRNKTISTLLHMDNMVMGIAFGTSATVFRNVLVENYKGTYLEIKYSDLNNKNEPSEFPFKENRIAQVCSEDFSEIPGQPIAYWITDKVKRMFSNGVPLEQKAQPKQGMATCDNKRFLRFWFEVSQNKLNYNAKNSHEAIDSRMKWFPYHKGGAYRKWSGNFEYVVNWENNGAEVKEFTNMLSKDKPGGRIKNEDYYFKKGLTWSTLSSGSISFRYFEEGFLFDTKGSVCFPNDIEDIYYLAGLLNSNVVNQQMKILAPTMDYNPQAIRRIPYIHNEERKSIIELYVKEAIMISKNDWDSYETSWSFVKHPLLKSGYENENISRIKNSFERWSAHSETQFNRLKEIEEQLNRIYIEIYDIQDEYIPSVDDKEITLRKADLEKDIKSFISYAIGCSFGRYSLDEDGLIYAGGEFESSRYKVYKAVKDNILPIITDAYFEDEAVTRLLELVRVVYGEESLEENLDFIASSLGRKNGESARETLRRYLLNDFYKEHIQTYSKKPIYWLFTSGKHKAFNCLIYMHRYDKSTLSRIRTDYLHELQIRMDAEKKTLLDVINGDGTTKEIANAKKELKSLDLKIEELRAYDEKLHHMADMQIEIDLDDGVAVNYAKFDGLLAPIK</sequence>
<dbReference type="EC" id="2.1.1.72" evidence="1"/>
<dbReference type="Proteomes" id="UP000526125">
    <property type="component" value="Unassembled WGS sequence"/>
</dbReference>
<keyword evidence="2 7" id="KW-0489">Methyltransferase</keyword>
<dbReference type="EMBL" id="JABMCB010000165">
    <property type="protein sequence ID" value="NUU75084.1"/>
    <property type="molecule type" value="Genomic_DNA"/>
</dbReference>
<dbReference type="NCBIfam" id="NF033452">
    <property type="entry name" value="BREX_1_MTaseX"/>
    <property type="match status" value="1"/>
</dbReference>
<proteinExistence type="predicted"/>
<evidence type="ECO:0000256" key="5">
    <source>
        <dbReference type="ARBA" id="ARBA00047942"/>
    </source>
</evidence>
<evidence type="ECO:0000256" key="2">
    <source>
        <dbReference type="ARBA" id="ARBA00022603"/>
    </source>
</evidence>
<dbReference type="GO" id="GO:0032259">
    <property type="term" value="P:methylation"/>
    <property type="evidence" value="ECO:0007669"/>
    <property type="project" value="UniProtKB-KW"/>
</dbReference>
<dbReference type="AlphaFoldDB" id="A0A7Y6EUU6"/>
<protein>
    <recommendedName>
        <fullName evidence="1">site-specific DNA-methyltransferase (adenine-specific)</fullName>
        <ecNumber evidence="1">2.1.1.72</ecNumber>
    </recommendedName>
</protein>
<dbReference type="GO" id="GO:0009007">
    <property type="term" value="F:site-specific DNA-methyltransferase (adenine-specific) activity"/>
    <property type="evidence" value="ECO:0007669"/>
    <property type="project" value="UniProtKB-EC"/>
</dbReference>
<comment type="catalytic activity">
    <reaction evidence="5">
        <text>a 2'-deoxyadenosine in DNA + S-adenosyl-L-methionine = an N(6)-methyl-2'-deoxyadenosine in DNA + S-adenosyl-L-homocysteine + H(+)</text>
        <dbReference type="Rhea" id="RHEA:15197"/>
        <dbReference type="Rhea" id="RHEA-COMP:12418"/>
        <dbReference type="Rhea" id="RHEA-COMP:12419"/>
        <dbReference type="ChEBI" id="CHEBI:15378"/>
        <dbReference type="ChEBI" id="CHEBI:57856"/>
        <dbReference type="ChEBI" id="CHEBI:59789"/>
        <dbReference type="ChEBI" id="CHEBI:90615"/>
        <dbReference type="ChEBI" id="CHEBI:90616"/>
        <dbReference type="EC" id="2.1.1.72"/>
    </reaction>
</comment>
<dbReference type="InterPro" id="IPR050953">
    <property type="entry name" value="N4_N6_ade-DNA_methylase"/>
</dbReference>
<dbReference type="PRINTS" id="PR00507">
    <property type="entry name" value="N12N6MTFRASE"/>
</dbReference>
<comment type="caution">
    <text evidence="7">The sequence shown here is derived from an EMBL/GenBank/DDBJ whole genome shotgun (WGS) entry which is preliminary data.</text>
</comment>
<dbReference type="InterPro" id="IPR011639">
    <property type="entry name" value="MethylTrfase_TaqI-like_dom"/>
</dbReference>
<dbReference type="InterPro" id="IPR029063">
    <property type="entry name" value="SAM-dependent_MTases_sf"/>
</dbReference>
<gene>
    <name evidence="7" type="primary">pglX</name>
    <name evidence="7" type="ORF">HP552_07500</name>
</gene>
<keyword evidence="3 7" id="KW-0808">Transferase</keyword>
<feature type="domain" description="Type II methyltransferase M.TaqI-like" evidence="6">
    <location>
        <begin position="348"/>
        <end position="577"/>
    </location>
</feature>
<dbReference type="SUPFAM" id="SSF53335">
    <property type="entry name" value="S-adenosyl-L-methionine-dependent methyltransferases"/>
    <property type="match status" value="1"/>
</dbReference>
<evidence type="ECO:0000256" key="1">
    <source>
        <dbReference type="ARBA" id="ARBA00011900"/>
    </source>
</evidence>
<dbReference type="RefSeq" id="WP_175394934.1">
    <property type="nucleotide sequence ID" value="NZ_JABMCB010000165.1"/>
</dbReference>